<dbReference type="VEuPathDB" id="FungiDB:RO3G_10210"/>
<organism evidence="1 2">
    <name type="scientific">Rhizopus delemar (strain RA 99-880 / ATCC MYA-4621 / FGSC 9543 / NRRL 43880)</name>
    <name type="common">Mucormycosis agent</name>
    <name type="synonym">Rhizopus arrhizus var. delemar</name>
    <dbReference type="NCBI Taxonomy" id="246409"/>
    <lineage>
        <taxon>Eukaryota</taxon>
        <taxon>Fungi</taxon>
        <taxon>Fungi incertae sedis</taxon>
        <taxon>Mucoromycota</taxon>
        <taxon>Mucoromycotina</taxon>
        <taxon>Mucoromycetes</taxon>
        <taxon>Mucorales</taxon>
        <taxon>Mucorineae</taxon>
        <taxon>Rhizopodaceae</taxon>
        <taxon>Rhizopus</taxon>
    </lineage>
</organism>
<dbReference type="GeneID" id="93617176"/>
<reference evidence="1 2" key="1">
    <citation type="journal article" date="2009" name="PLoS Genet.">
        <title>Genomic analysis of the basal lineage fungus Rhizopus oryzae reveals a whole-genome duplication.</title>
        <authorList>
            <person name="Ma L.-J."/>
            <person name="Ibrahim A.S."/>
            <person name="Skory C."/>
            <person name="Grabherr M.G."/>
            <person name="Burger G."/>
            <person name="Butler M."/>
            <person name="Elias M."/>
            <person name="Idnurm A."/>
            <person name="Lang B.F."/>
            <person name="Sone T."/>
            <person name="Abe A."/>
            <person name="Calvo S.E."/>
            <person name="Corrochano L.M."/>
            <person name="Engels R."/>
            <person name="Fu J."/>
            <person name="Hansberg W."/>
            <person name="Kim J.-M."/>
            <person name="Kodira C.D."/>
            <person name="Koehrsen M.J."/>
            <person name="Liu B."/>
            <person name="Miranda-Saavedra D."/>
            <person name="O'Leary S."/>
            <person name="Ortiz-Castellanos L."/>
            <person name="Poulter R."/>
            <person name="Rodriguez-Romero J."/>
            <person name="Ruiz-Herrera J."/>
            <person name="Shen Y.-Q."/>
            <person name="Zeng Q."/>
            <person name="Galagan J."/>
            <person name="Birren B.W."/>
            <person name="Cuomo C.A."/>
            <person name="Wickes B.L."/>
        </authorList>
    </citation>
    <scope>NUCLEOTIDE SEQUENCE [LARGE SCALE GENOMIC DNA]</scope>
    <source>
        <strain evidence="2">RA 99-880 / ATCC MYA-4621 / FGSC 9543 / NRRL 43880</strain>
    </source>
</reference>
<dbReference type="InParanoid" id="I1CAM0"/>
<name>I1CAM0_RHIO9</name>
<keyword evidence="2" id="KW-1185">Reference proteome</keyword>
<proteinExistence type="predicted"/>
<evidence type="ECO:0000313" key="1">
    <source>
        <dbReference type="EMBL" id="EIE85500.1"/>
    </source>
</evidence>
<gene>
    <name evidence="1" type="ORF">RO3G_10210</name>
</gene>
<sequence>MDEVPLGDLDRKLHRRIRMRLVDSCAELNKSKDGKKYLGCILK</sequence>
<dbReference type="RefSeq" id="XP_067520896.1">
    <property type="nucleotide sequence ID" value="XM_067664795.1"/>
</dbReference>
<evidence type="ECO:0000313" key="2">
    <source>
        <dbReference type="Proteomes" id="UP000009138"/>
    </source>
</evidence>
<dbReference type="EMBL" id="CH476738">
    <property type="protein sequence ID" value="EIE85500.1"/>
    <property type="molecule type" value="Genomic_DNA"/>
</dbReference>
<protein>
    <submittedName>
        <fullName evidence="1">Uncharacterized protein</fullName>
    </submittedName>
</protein>
<dbReference type="Proteomes" id="UP000009138">
    <property type="component" value="Unassembled WGS sequence"/>
</dbReference>
<accession>I1CAM0</accession>
<dbReference type="AlphaFoldDB" id="I1CAM0"/>